<dbReference type="AlphaFoldDB" id="A0AAE0ZZF6"/>
<comment type="caution">
    <text evidence="2">The sequence shown here is derived from an EMBL/GenBank/DDBJ whole genome shotgun (WGS) entry which is preliminary data.</text>
</comment>
<evidence type="ECO:0000256" key="1">
    <source>
        <dbReference type="SAM" id="MobiDB-lite"/>
    </source>
</evidence>
<proteinExistence type="predicted"/>
<feature type="region of interest" description="Disordered" evidence="1">
    <location>
        <begin position="97"/>
        <end position="123"/>
    </location>
</feature>
<evidence type="ECO:0000313" key="3">
    <source>
        <dbReference type="Proteomes" id="UP001283361"/>
    </source>
</evidence>
<evidence type="ECO:0000313" key="2">
    <source>
        <dbReference type="EMBL" id="KAK3778300.1"/>
    </source>
</evidence>
<sequence length="123" mass="13549">MFVFRDELELEDRNLLFVLIANWSCISSLIFCPVRDFDAHSELQASQLFLKETCSTSGIQTPAASVIVLGPAEFYQIIISIPHSREVVFISKQSVASDGGTISPQSHPETPTESPTESPLSHL</sequence>
<keyword evidence="3" id="KW-1185">Reference proteome</keyword>
<gene>
    <name evidence="2" type="ORF">RRG08_016764</name>
</gene>
<feature type="compositionally biased region" description="Low complexity" evidence="1">
    <location>
        <begin position="103"/>
        <end position="123"/>
    </location>
</feature>
<organism evidence="2 3">
    <name type="scientific">Elysia crispata</name>
    <name type="common">lettuce slug</name>
    <dbReference type="NCBI Taxonomy" id="231223"/>
    <lineage>
        <taxon>Eukaryota</taxon>
        <taxon>Metazoa</taxon>
        <taxon>Spiralia</taxon>
        <taxon>Lophotrochozoa</taxon>
        <taxon>Mollusca</taxon>
        <taxon>Gastropoda</taxon>
        <taxon>Heterobranchia</taxon>
        <taxon>Euthyneura</taxon>
        <taxon>Panpulmonata</taxon>
        <taxon>Sacoglossa</taxon>
        <taxon>Placobranchoidea</taxon>
        <taxon>Plakobranchidae</taxon>
        <taxon>Elysia</taxon>
    </lineage>
</organism>
<accession>A0AAE0ZZF6</accession>
<reference evidence="2" key="1">
    <citation type="journal article" date="2023" name="G3 (Bethesda)">
        <title>A reference genome for the long-term kleptoplast-retaining sea slug Elysia crispata morphotype clarki.</title>
        <authorList>
            <person name="Eastman K.E."/>
            <person name="Pendleton A.L."/>
            <person name="Shaikh M.A."/>
            <person name="Suttiyut T."/>
            <person name="Ogas R."/>
            <person name="Tomko P."/>
            <person name="Gavelis G."/>
            <person name="Widhalm J.R."/>
            <person name="Wisecaver J.H."/>
        </authorList>
    </citation>
    <scope>NUCLEOTIDE SEQUENCE</scope>
    <source>
        <strain evidence="2">ECLA1</strain>
    </source>
</reference>
<dbReference type="EMBL" id="JAWDGP010002977">
    <property type="protein sequence ID" value="KAK3778300.1"/>
    <property type="molecule type" value="Genomic_DNA"/>
</dbReference>
<name>A0AAE0ZZF6_9GAST</name>
<protein>
    <submittedName>
        <fullName evidence="2">Uncharacterized protein</fullName>
    </submittedName>
</protein>
<dbReference type="Proteomes" id="UP001283361">
    <property type="component" value="Unassembled WGS sequence"/>
</dbReference>